<dbReference type="SUPFAM" id="SSF50965">
    <property type="entry name" value="Galactose oxidase, central domain"/>
    <property type="match status" value="1"/>
</dbReference>
<reference evidence="2" key="1">
    <citation type="submission" date="2021-05" db="EMBL/GenBank/DDBJ databases">
        <title>Energy efficiency and biological interactions define the core microbiome of deep oligotrophic groundwater.</title>
        <authorList>
            <person name="Mehrshad M."/>
            <person name="Lopez-Fernandez M."/>
            <person name="Bell E."/>
            <person name="Bernier-Latmani R."/>
            <person name="Bertilsson S."/>
            <person name="Dopson M."/>
        </authorList>
    </citation>
    <scope>NUCLEOTIDE SEQUENCE</scope>
    <source>
        <strain evidence="2">Modern_marine.mb.64</strain>
    </source>
</reference>
<evidence type="ECO:0000313" key="2">
    <source>
        <dbReference type="EMBL" id="MBU2692022.1"/>
    </source>
</evidence>
<evidence type="ECO:0000256" key="1">
    <source>
        <dbReference type="SAM" id="SignalP"/>
    </source>
</evidence>
<keyword evidence="1" id="KW-0732">Signal</keyword>
<evidence type="ECO:0000313" key="3">
    <source>
        <dbReference type="Proteomes" id="UP000777784"/>
    </source>
</evidence>
<organism evidence="2 3">
    <name type="scientific">Eiseniibacteriota bacterium</name>
    <dbReference type="NCBI Taxonomy" id="2212470"/>
    <lineage>
        <taxon>Bacteria</taxon>
        <taxon>Candidatus Eiseniibacteriota</taxon>
    </lineage>
</organism>
<comment type="caution">
    <text evidence="2">The sequence shown here is derived from an EMBL/GenBank/DDBJ whole genome shotgun (WGS) entry which is preliminary data.</text>
</comment>
<dbReference type="InterPro" id="IPR015943">
    <property type="entry name" value="WD40/YVTN_repeat-like_dom_sf"/>
</dbReference>
<dbReference type="EMBL" id="JAHJDP010000084">
    <property type="protein sequence ID" value="MBU2692022.1"/>
    <property type="molecule type" value="Genomic_DNA"/>
</dbReference>
<feature type="signal peptide" evidence="1">
    <location>
        <begin position="1"/>
        <end position="23"/>
    </location>
</feature>
<dbReference type="Gene3D" id="2.130.10.10">
    <property type="entry name" value="YVTN repeat-like/Quinoprotein amine dehydrogenase"/>
    <property type="match status" value="1"/>
</dbReference>
<proteinExistence type="predicted"/>
<dbReference type="InterPro" id="IPR011043">
    <property type="entry name" value="Gal_Oxase/kelch_b-propeller"/>
</dbReference>
<feature type="chain" id="PRO_5037375980" description="EF-hand domain-containing protein" evidence="1">
    <location>
        <begin position="24"/>
        <end position="1423"/>
    </location>
</feature>
<dbReference type="Proteomes" id="UP000777784">
    <property type="component" value="Unassembled WGS sequence"/>
</dbReference>
<accession>A0A948RZG9</accession>
<protein>
    <recommendedName>
        <fullName evidence="4">EF-hand domain-containing protein</fullName>
    </recommendedName>
</protein>
<name>A0A948RZG9_UNCEI</name>
<sequence length="1423" mass="157961">MRRIALCWIILCHLAVLSGAAAAQITTHPAPQLQTETTAEDLRPRIIASEDRILILTPSALYRFLPASETWTHTSSADGLPAGRLESLSLTDGTIWISSDGVSASDARFDDWKTYKSGEECPGRAVYAVESDGDYAYAATDKGPARFDQYILEWEAMERPGDESWGMARDVAVGEDRVWFALDDGIAEYRKETESFTLYTTLGRLESPAVLALRQTPRYIWAFAGDGIARYDKELQSWTSFETGVDFPDARIHQLTLQGDDLWLGTDEGLWSYSAETGIWRRDQSCDEMPGESVHAFARESNRIWVVTERAYAVYDEATARWIDFTAAVPMPPGAVVEMAWMSETLIYLGSEQIVYGLSQGQDNPNLFTFRSQEVLAAQGSDISNAPRWRAGLDDAGLGLVAPSGKDLHIKGGATIFIEDDDSGPDGGTGLGDLITDTRYDLTLTGRMDSDRTLSGFYDTTDPDNSKYQLTYRGARSDVLRSVSLGEIEQQLFNTRLAPGTGLRGGHARVEMGDRSESTHRRLLTADAWAGKRRTLPGRDVYYGGNRAVDSRIRDTGYVQGMVFPLPEGWTSADLRDAVLYHDDGVAGSDNANTEDRIIAGLSGSWDRLEPFADYIIGSNGGTLILAAPLGGGESLTIVNGAHEADLTGGWLRNRYFITIGPVPGSLAVSISDSTGSLTDPQGESYLSLFGLDANGDGLLDPDHFSPITGLLSFPEPLPFPAEIYADEPVSLYDINVTYQATLNTFRLSHRDLAPGSERITVDREQLRADVDYSMIPASGLFVFFEHILLDDDSVIEVEYLYEVGEGSTASDEGLVVAGQAGFAPDDHLFFGANATRWRDDQARDITTADLNARLEWKDERRFLRVTPELAVSRTTSGEMLNQSDENGTATGAGFQGRYDKVELSGSYRNLGGEYASFEDRRTLLGRLREASELKGRWEFAGNLQAEVEWEKRLSDQIDPEGLIGGASSSGADSSAISRYGEESSLTAGLKLLRSGLPNLEIRRGRVLLNTPGQRQEKWISRAELEVSPDQAGLTPFGIRRLWLRAFVQRSDREWRGGRSGEAEDSLNTATEGKRTTDHAFIRLNGSVGNPFSWNLAFEDRRTHLPDEDQSQNLRRYQEVDATLQTRPHSALDAYLRWESHRDLFWHPEGRSGGFDVKRLLLGTLQLYPGRLMAGLSRLSFRFDVGTTETEDGEPGVSLPGGGSLFTEASGASQIRRTRSGMGEARVQLLTWMRLVERWEQEKDLNRQEGLATEGTKRQLESRLEMKPSGGNLMLRLIGSTADEGLTQTETRRRFTGQWDQTWGRGWLTYLSLEAQKVETGDRQLGELTHLYNPTARVTWRRSRWRLDASLSGGVTWTRTKDIFAGAGDDWETLMKQSVTSSLSFHPAQTLAVKIQYVLSRSERVAEDWETDHDLRIRLQIRA</sequence>
<gene>
    <name evidence="2" type="ORF">KJ970_13970</name>
</gene>
<evidence type="ECO:0008006" key="4">
    <source>
        <dbReference type="Google" id="ProtNLM"/>
    </source>
</evidence>